<evidence type="ECO:0000259" key="5">
    <source>
        <dbReference type="Pfam" id="PF01408"/>
    </source>
</evidence>
<evidence type="ECO:0000313" key="7">
    <source>
        <dbReference type="EMBL" id="VZO40301.1"/>
    </source>
</evidence>
<evidence type="ECO:0000313" key="8">
    <source>
        <dbReference type="Proteomes" id="UP000419743"/>
    </source>
</evidence>
<dbReference type="GO" id="GO:0019310">
    <property type="term" value="P:inositol catabolic process"/>
    <property type="evidence" value="ECO:0007669"/>
    <property type="project" value="UniProtKB-UniRule"/>
</dbReference>
<dbReference type="PANTHER" id="PTHR43593">
    <property type="match status" value="1"/>
</dbReference>
<accession>A0A7M4DS57</accession>
<dbReference type="Pfam" id="PF02894">
    <property type="entry name" value="GFO_IDH_MocA_C"/>
    <property type="match status" value="1"/>
</dbReference>
<dbReference type="RefSeq" id="WP_156743561.1">
    <property type="nucleotide sequence ID" value="NZ_CACRYJ010000068.1"/>
</dbReference>
<keyword evidence="3 4" id="KW-0520">NAD</keyword>
<dbReference type="InterPro" id="IPR004104">
    <property type="entry name" value="Gfo/Idh/MocA-like_OxRdtase_C"/>
</dbReference>
<dbReference type="GO" id="GO:0050112">
    <property type="term" value="F:inositol 2-dehydrogenase (NAD+) activity"/>
    <property type="evidence" value="ECO:0007669"/>
    <property type="project" value="UniProtKB-UniRule"/>
</dbReference>
<dbReference type="SUPFAM" id="SSF51735">
    <property type="entry name" value="NAD(P)-binding Rossmann-fold domains"/>
    <property type="match status" value="1"/>
</dbReference>
<dbReference type="AlphaFoldDB" id="A0A7M4DS57"/>
<feature type="domain" description="Gfo/Idh/MocA-like oxidoreductase N-terminal" evidence="5">
    <location>
        <begin position="3"/>
        <end position="123"/>
    </location>
</feature>
<comment type="function">
    <text evidence="4">Involved in the oxidation of myo-inositol (MI) to 2-keto-myo-inositol (2KMI or 2-inosose).</text>
</comment>
<comment type="caution">
    <text evidence="7">The sequence shown here is derived from an EMBL/GenBank/DDBJ whole genome shotgun (WGS) entry which is preliminary data.</text>
</comment>
<dbReference type="InterPro" id="IPR036291">
    <property type="entry name" value="NAD(P)-bd_dom_sf"/>
</dbReference>
<protein>
    <recommendedName>
        <fullName evidence="4">Inositol 2-dehydrogenase</fullName>
        <ecNumber evidence="4">1.1.1.18</ecNumber>
    </recommendedName>
    <alternativeName>
        <fullName evidence="4">Myo-inositol 2-dehydrogenase</fullName>
        <shortName evidence="4">MI 2-dehydrogenase</shortName>
    </alternativeName>
</protein>
<comment type="catalytic activity">
    <reaction evidence="4">
        <text>myo-inositol + NAD(+) = scyllo-inosose + NADH + H(+)</text>
        <dbReference type="Rhea" id="RHEA:16949"/>
        <dbReference type="ChEBI" id="CHEBI:15378"/>
        <dbReference type="ChEBI" id="CHEBI:17268"/>
        <dbReference type="ChEBI" id="CHEBI:17811"/>
        <dbReference type="ChEBI" id="CHEBI:57540"/>
        <dbReference type="ChEBI" id="CHEBI:57945"/>
        <dbReference type="EC" id="1.1.1.18"/>
    </reaction>
</comment>
<gene>
    <name evidence="7" type="primary">iolG_3</name>
    <name evidence="4" type="synonym">iolG</name>
    <name evidence="7" type="ORF">HALOF300_05005</name>
</gene>
<keyword evidence="2 4" id="KW-0560">Oxidoreductase</keyword>
<comment type="similarity">
    <text evidence="1 4">Belongs to the Gfo/Idh/MocA family.</text>
</comment>
<keyword evidence="8" id="KW-1185">Reference proteome</keyword>
<dbReference type="Gene3D" id="3.30.360.10">
    <property type="entry name" value="Dihydrodipicolinate Reductase, domain 2"/>
    <property type="match status" value="1"/>
</dbReference>
<organism evidence="7 8">
    <name type="scientific">Occultella aeris</name>
    <dbReference type="NCBI Taxonomy" id="2761496"/>
    <lineage>
        <taxon>Bacteria</taxon>
        <taxon>Bacillati</taxon>
        <taxon>Actinomycetota</taxon>
        <taxon>Actinomycetes</taxon>
        <taxon>Micrococcales</taxon>
        <taxon>Ruaniaceae</taxon>
        <taxon>Occultella</taxon>
    </lineage>
</organism>
<evidence type="ECO:0000259" key="6">
    <source>
        <dbReference type="Pfam" id="PF02894"/>
    </source>
</evidence>
<dbReference type="EMBL" id="CACRYJ010000068">
    <property type="protein sequence ID" value="VZO40301.1"/>
    <property type="molecule type" value="Genomic_DNA"/>
</dbReference>
<dbReference type="EC" id="1.1.1.18" evidence="4"/>
<comment type="subunit">
    <text evidence="4">Homotetramer.</text>
</comment>
<evidence type="ECO:0000256" key="3">
    <source>
        <dbReference type="ARBA" id="ARBA00023027"/>
    </source>
</evidence>
<dbReference type="SUPFAM" id="SSF55347">
    <property type="entry name" value="Glyceraldehyde-3-phosphate dehydrogenase-like, C-terminal domain"/>
    <property type="match status" value="1"/>
</dbReference>
<name>A0A7M4DS57_9MICO</name>
<dbReference type="Pfam" id="PF01408">
    <property type="entry name" value="GFO_IDH_MocA"/>
    <property type="match status" value="1"/>
</dbReference>
<reference evidence="7 8" key="1">
    <citation type="submission" date="2019-11" db="EMBL/GenBank/DDBJ databases">
        <authorList>
            <person name="Criscuolo A."/>
        </authorList>
    </citation>
    <scope>NUCLEOTIDE SEQUENCE [LARGE SCALE GENOMIC DNA]</scope>
    <source>
        <strain evidence="7">CIP111667</strain>
    </source>
</reference>
<sequence>MSVRIGIIGPGGIGRSHIARITDKLARGRVVAVTDIDPAHAQRVADPIGATVYADDAALIEAEDVDAVIVTSFGPAHEGSVVRAIEAGKPVFCEKPLAPTAAECLRIMAAEQRGGRRLVQVGFMRRYDAGYRELKAVLDSGDVGEALMVHNRHRNPSSPENYLEGMSITDTAIHEIDVMRFLLGEEIVSARVDKPKRTTNRFPHLSDPLVLVLRTTSDVLIDVEIFVNNTYGYDIGCEVVAERGAVALGDQNAIVRTGTAGRSNRIAADYNERFEAAFNTELQEWINSVQAGEIVGPSSWDGYAAAVVCDAGVRSLRADGSQEFAVELIEKPAFYA</sequence>
<dbReference type="HAMAP" id="MF_01671">
    <property type="entry name" value="IolG"/>
    <property type="match status" value="1"/>
</dbReference>
<dbReference type="InterPro" id="IPR023794">
    <property type="entry name" value="MI/DCI_dehydrogenase"/>
</dbReference>
<evidence type="ECO:0000256" key="4">
    <source>
        <dbReference type="HAMAP-Rule" id="MF_01671"/>
    </source>
</evidence>
<feature type="domain" description="Gfo/Idh/MocA-like oxidoreductase C-terminal" evidence="6">
    <location>
        <begin position="135"/>
        <end position="317"/>
    </location>
</feature>
<evidence type="ECO:0000256" key="1">
    <source>
        <dbReference type="ARBA" id="ARBA00010928"/>
    </source>
</evidence>
<dbReference type="Proteomes" id="UP000419743">
    <property type="component" value="Unassembled WGS sequence"/>
</dbReference>
<proteinExistence type="inferred from homology"/>
<dbReference type="InterPro" id="IPR050424">
    <property type="entry name" value="Gfo-Idh-MocA_inositol_DH"/>
</dbReference>
<dbReference type="PANTHER" id="PTHR43593:SF1">
    <property type="entry name" value="INOSITOL 2-DEHYDROGENASE"/>
    <property type="match status" value="1"/>
</dbReference>
<dbReference type="GO" id="GO:0000166">
    <property type="term" value="F:nucleotide binding"/>
    <property type="evidence" value="ECO:0007669"/>
    <property type="project" value="InterPro"/>
</dbReference>
<dbReference type="Gene3D" id="3.40.50.720">
    <property type="entry name" value="NAD(P)-binding Rossmann-like Domain"/>
    <property type="match status" value="1"/>
</dbReference>
<evidence type="ECO:0000256" key="2">
    <source>
        <dbReference type="ARBA" id="ARBA00023002"/>
    </source>
</evidence>
<dbReference type="InterPro" id="IPR000683">
    <property type="entry name" value="Gfo/Idh/MocA-like_OxRdtase_N"/>
</dbReference>